<feature type="region of interest" description="Disordered" evidence="6">
    <location>
        <begin position="298"/>
        <end position="404"/>
    </location>
</feature>
<gene>
    <name evidence="8" type="ORF">GCM10010406_25970</name>
</gene>
<sequence length="628" mass="66950">MAGSGIRPTEAGDPQSFGPYRVLGRLGSGAMGRVYLASSPGGRLVAVKTLLAEAAVGDADRERFAREVKLARRVKDIHTVDVVAADVEARPPWMATEYVPAPSLAELVQQAGTLPAGAVERVAAGAAEALLCLHRAEVVHRDVKPSNILLPPDGPRLIDFGISHAADTTRTMLTLGTIAFTSPEQASGEPSTTASDVYSLGATLFHLAVGRPPYTEVGDTLRLLSQVSRGQVDLSGLPPELEPLILPCLRTDPEERPEPARIVGQLAGALAGGPASPGGTGWLPPAWARLVDEYGRRGQELQRGAARASSPDAPTENLRNRGASGSPTRPYTRLHDHPRQDEEQQRPDEEQQHPDGGRPRQDGGRPRPQGVRPRPERVRPSTGTGSPAGAVPAAAEETRRTEKAQKGWGGVLLLVAAVWFFALYQQNQDDDPSAGAASTGSSAGSSAGTGSQGYYTPPPSPTPDPEDLAFRAVSPGDCLDAYQDGEDWNTDVPRTVDCDAASAYFWVSDTSDSFGSDCPTGAGRSYWSHVGTTGSTTLCVQRQFREGQCFVVKQSDKGAVQDGLLTNVWNCDADTVPSGYNQILRITGYYKAPKTIPRGFCSEDQYDRTSYWTWEVDDGKSVLCTTVA</sequence>
<evidence type="ECO:0000256" key="5">
    <source>
        <dbReference type="PROSITE-ProRule" id="PRU10141"/>
    </source>
</evidence>
<dbReference type="SMART" id="SM00220">
    <property type="entry name" value="S_TKc"/>
    <property type="match status" value="1"/>
</dbReference>
<protein>
    <recommendedName>
        <fullName evidence="7">Protein kinase domain-containing protein</fullName>
    </recommendedName>
</protein>
<keyword evidence="9" id="KW-1185">Reference proteome</keyword>
<dbReference type="PANTHER" id="PTHR43289:SF34">
    <property type="entry name" value="SERINE_THREONINE-PROTEIN KINASE YBDM-RELATED"/>
    <property type="match status" value="1"/>
</dbReference>
<evidence type="ECO:0000256" key="3">
    <source>
        <dbReference type="ARBA" id="ARBA00022777"/>
    </source>
</evidence>
<dbReference type="Pfam" id="PF00069">
    <property type="entry name" value="Pkinase"/>
    <property type="match status" value="1"/>
</dbReference>
<keyword evidence="2 5" id="KW-0547">Nucleotide-binding</keyword>
<dbReference type="SUPFAM" id="SSF56112">
    <property type="entry name" value="Protein kinase-like (PK-like)"/>
    <property type="match status" value="1"/>
</dbReference>
<dbReference type="PANTHER" id="PTHR43289">
    <property type="entry name" value="MITOGEN-ACTIVATED PROTEIN KINASE KINASE KINASE 20-RELATED"/>
    <property type="match status" value="1"/>
</dbReference>
<feature type="region of interest" description="Disordered" evidence="6">
    <location>
        <begin position="429"/>
        <end position="467"/>
    </location>
</feature>
<dbReference type="InterPro" id="IPR017441">
    <property type="entry name" value="Protein_kinase_ATP_BS"/>
</dbReference>
<evidence type="ECO:0000259" key="7">
    <source>
        <dbReference type="PROSITE" id="PS50011"/>
    </source>
</evidence>
<dbReference type="Gene3D" id="3.30.200.20">
    <property type="entry name" value="Phosphorylase Kinase, domain 1"/>
    <property type="match status" value="1"/>
</dbReference>
<evidence type="ECO:0000313" key="9">
    <source>
        <dbReference type="Proteomes" id="UP001501358"/>
    </source>
</evidence>
<evidence type="ECO:0000256" key="2">
    <source>
        <dbReference type="ARBA" id="ARBA00022741"/>
    </source>
</evidence>
<evidence type="ECO:0000256" key="4">
    <source>
        <dbReference type="ARBA" id="ARBA00022840"/>
    </source>
</evidence>
<dbReference type="InterPro" id="IPR008271">
    <property type="entry name" value="Ser/Thr_kinase_AS"/>
</dbReference>
<dbReference type="EMBL" id="BAAATA010000012">
    <property type="protein sequence ID" value="GAA2488642.1"/>
    <property type="molecule type" value="Genomic_DNA"/>
</dbReference>
<dbReference type="Gene3D" id="1.10.510.10">
    <property type="entry name" value="Transferase(Phosphotransferase) domain 1"/>
    <property type="match status" value="1"/>
</dbReference>
<reference evidence="8 9" key="1">
    <citation type="journal article" date="2019" name="Int. J. Syst. Evol. Microbiol.">
        <title>The Global Catalogue of Microorganisms (GCM) 10K type strain sequencing project: providing services to taxonomists for standard genome sequencing and annotation.</title>
        <authorList>
            <consortium name="The Broad Institute Genomics Platform"/>
            <consortium name="The Broad Institute Genome Sequencing Center for Infectious Disease"/>
            <person name="Wu L."/>
            <person name="Ma J."/>
        </authorList>
    </citation>
    <scope>NUCLEOTIDE SEQUENCE [LARGE SCALE GENOMIC DNA]</scope>
    <source>
        <strain evidence="8 9">JCM 6307</strain>
    </source>
</reference>
<proteinExistence type="predicted"/>
<dbReference type="PROSITE" id="PS00107">
    <property type="entry name" value="PROTEIN_KINASE_ATP"/>
    <property type="match status" value="1"/>
</dbReference>
<comment type="caution">
    <text evidence="8">The sequence shown here is derived from an EMBL/GenBank/DDBJ whole genome shotgun (WGS) entry which is preliminary data.</text>
</comment>
<dbReference type="PROSITE" id="PS00108">
    <property type="entry name" value="PROTEIN_KINASE_ST"/>
    <property type="match status" value="1"/>
</dbReference>
<feature type="binding site" evidence="5">
    <location>
        <position position="48"/>
    </location>
    <ligand>
        <name>ATP</name>
        <dbReference type="ChEBI" id="CHEBI:30616"/>
    </ligand>
</feature>
<accession>A0ABN3LR05</accession>
<evidence type="ECO:0000256" key="6">
    <source>
        <dbReference type="SAM" id="MobiDB-lite"/>
    </source>
</evidence>
<dbReference type="PROSITE" id="PS50011">
    <property type="entry name" value="PROTEIN_KINASE_DOM"/>
    <property type="match status" value="1"/>
</dbReference>
<evidence type="ECO:0000256" key="1">
    <source>
        <dbReference type="ARBA" id="ARBA00022679"/>
    </source>
</evidence>
<dbReference type="InterPro" id="IPR011009">
    <property type="entry name" value="Kinase-like_dom_sf"/>
</dbReference>
<name>A0ABN3LR05_9ACTN</name>
<keyword evidence="3" id="KW-0418">Kinase</keyword>
<feature type="compositionally biased region" description="Low complexity" evidence="6">
    <location>
        <begin position="433"/>
        <end position="449"/>
    </location>
</feature>
<keyword evidence="4 5" id="KW-0067">ATP-binding</keyword>
<dbReference type="RefSeq" id="WP_425582648.1">
    <property type="nucleotide sequence ID" value="NZ_BAAATA010000012.1"/>
</dbReference>
<feature type="domain" description="Protein kinase" evidence="7">
    <location>
        <begin position="20"/>
        <end position="270"/>
    </location>
</feature>
<dbReference type="Proteomes" id="UP001501358">
    <property type="component" value="Unassembled WGS sequence"/>
</dbReference>
<dbReference type="CDD" id="cd14014">
    <property type="entry name" value="STKc_PknB_like"/>
    <property type="match status" value="1"/>
</dbReference>
<keyword evidence="1" id="KW-0808">Transferase</keyword>
<dbReference type="InterPro" id="IPR000719">
    <property type="entry name" value="Prot_kinase_dom"/>
</dbReference>
<feature type="compositionally biased region" description="Basic and acidic residues" evidence="6">
    <location>
        <begin position="333"/>
        <end position="365"/>
    </location>
</feature>
<organism evidence="8 9">
    <name type="scientific">Streptomyces thermolineatus</name>
    <dbReference type="NCBI Taxonomy" id="44033"/>
    <lineage>
        <taxon>Bacteria</taxon>
        <taxon>Bacillati</taxon>
        <taxon>Actinomycetota</taxon>
        <taxon>Actinomycetes</taxon>
        <taxon>Kitasatosporales</taxon>
        <taxon>Streptomycetaceae</taxon>
        <taxon>Streptomyces</taxon>
    </lineage>
</organism>
<evidence type="ECO:0000313" key="8">
    <source>
        <dbReference type="EMBL" id="GAA2488642.1"/>
    </source>
</evidence>